<gene>
    <name evidence="3" type="ORF">URODEC1_LOCUS68668</name>
</gene>
<dbReference type="InterPro" id="IPR036047">
    <property type="entry name" value="F-box-like_dom_sf"/>
</dbReference>
<dbReference type="SUPFAM" id="SSF81383">
    <property type="entry name" value="F-box domain"/>
    <property type="match status" value="1"/>
</dbReference>
<keyword evidence="4" id="KW-1185">Reference proteome</keyword>
<dbReference type="PANTHER" id="PTHR38926:SF79">
    <property type="entry name" value="OS08G0195800 PROTEIN"/>
    <property type="match status" value="1"/>
</dbReference>
<dbReference type="SMART" id="SM00367">
    <property type="entry name" value="LRR_CC"/>
    <property type="match status" value="3"/>
</dbReference>
<dbReference type="PROSITE" id="PS50181">
    <property type="entry name" value="FBOX"/>
    <property type="match status" value="1"/>
</dbReference>
<dbReference type="Gene3D" id="3.80.10.10">
    <property type="entry name" value="Ribonuclease Inhibitor"/>
    <property type="match status" value="1"/>
</dbReference>
<dbReference type="InterPro" id="IPR001611">
    <property type="entry name" value="Leu-rich_rpt"/>
</dbReference>
<protein>
    <recommendedName>
        <fullName evidence="2">F-box domain-containing protein</fullName>
    </recommendedName>
</protein>
<reference evidence="4" key="1">
    <citation type="submission" date="2024-06" db="EMBL/GenBank/DDBJ databases">
        <authorList>
            <person name="Ryan C."/>
        </authorList>
    </citation>
    <scope>NUCLEOTIDE SEQUENCE [LARGE SCALE GENOMIC DNA]</scope>
</reference>
<dbReference type="InterPro" id="IPR032675">
    <property type="entry name" value="LRR_dom_sf"/>
</dbReference>
<reference evidence="3 4" key="2">
    <citation type="submission" date="2024-10" db="EMBL/GenBank/DDBJ databases">
        <authorList>
            <person name="Ryan C."/>
        </authorList>
    </citation>
    <scope>NUCLEOTIDE SEQUENCE [LARGE SCALE GENOMIC DNA]</scope>
</reference>
<evidence type="ECO:0000313" key="4">
    <source>
        <dbReference type="Proteomes" id="UP001497457"/>
    </source>
</evidence>
<dbReference type="PANTHER" id="PTHR38926">
    <property type="entry name" value="F-BOX DOMAIN CONTAINING PROTEIN, EXPRESSED"/>
    <property type="match status" value="1"/>
</dbReference>
<sequence>MPNTPAMPSSGRLSGLRRRRRERRRRRAARDWADGLPADVLLAILHRLDHIDILMSADRVCRSWQRAAREEPSLWRRITMRGHEGIARKINRCGMACEAVRRAAGQCEAFCGKYAGDDGFLIYLSVQCPCLRSLCLISCNDVTDEGFAEVVQALPLLEELELSRCRNIGADGVYELAGEVCPQLKHFRLNKQSFKNTDNNMDKDALGIASMHGLHSLQLFSNVISNKGIETILDNCLHLEYLDIRYCFNVDMNETLLAKCTKIKTIKLSDDPIDDYDLQAESPGMTVQSPVRTYDYAWSHLCCFQGHNDFYFRHYYDISYPPLLR</sequence>
<dbReference type="Pfam" id="PF12937">
    <property type="entry name" value="F-box-like"/>
    <property type="match status" value="1"/>
</dbReference>
<dbReference type="InterPro" id="IPR001810">
    <property type="entry name" value="F-box_dom"/>
</dbReference>
<evidence type="ECO:0000256" key="1">
    <source>
        <dbReference type="SAM" id="MobiDB-lite"/>
    </source>
</evidence>
<dbReference type="Pfam" id="PF13516">
    <property type="entry name" value="LRR_6"/>
    <property type="match status" value="2"/>
</dbReference>
<dbReference type="InterPro" id="IPR006553">
    <property type="entry name" value="Leu-rich_rpt_Cys-con_subtyp"/>
</dbReference>
<dbReference type="Gene3D" id="1.20.1280.50">
    <property type="match status" value="1"/>
</dbReference>
<feature type="region of interest" description="Disordered" evidence="1">
    <location>
        <begin position="1"/>
        <end position="20"/>
    </location>
</feature>
<name>A0ABC9BWN4_9POAL</name>
<evidence type="ECO:0000259" key="2">
    <source>
        <dbReference type="PROSITE" id="PS50181"/>
    </source>
</evidence>
<organism evidence="3 4">
    <name type="scientific">Urochloa decumbens</name>
    <dbReference type="NCBI Taxonomy" id="240449"/>
    <lineage>
        <taxon>Eukaryota</taxon>
        <taxon>Viridiplantae</taxon>
        <taxon>Streptophyta</taxon>
        <taxon>Embryophyta</taxon>
        <taxon>Tracheophyta</taxon>
        <taxon>Spermatophyta</taxon>
        <taxon>Magnoliopsida</taxon>
        <taxon>Liliopsida</taxon>
        <taxon>Poales</taxon>
        <taxon>Poaceae</taxon>
        <taxon>PACMAD clade</taxon>
        <taxon>Panicoideae</taxon>
        <taxon>Panicodae</taxon>
        <taxon>Paniceae</taxon>
        <taxon>Melinidinae</taxon>
        <taxon>Urochloa</taxon>
    </lineage>
</organism>
<feature type="domain" description="F-box" evidence="2">
    <location>
        <begin position="30"/>
        <end position="78"/>
    </location>
</feature>
<proteinExistence type="predicted"/>
<accession>A0ABC9BWN4</accession>
<dbReference type="SUPFAM" id="SSF52047">
    <property type="entry name" value="RNI-like"/>
    <property type="match status" value="1"/>
</dbReference>
<dbReference type="AlphaFoldDB" id="A0ABC9BWN4"/>
<dbReference type="Proteomes" id="UP001497457">
    <property type="component" value="Chromosome 27b"/>
</dbReference>
<evidence type="ECO:0000313" key="3">
    <source>
        <dbReference type="EMBL" id="CAL5007773.1"/>
    </source>
</evidence>
<dbReference type="EMBL" id="OZ075137">
    <property type="protein sequence ID" value="CAL5007773.1"/>
    <property type="molecule type" value="Genomic_DNA"/>
</dbReference>